<proteinExistence type="predicted"/>
<dbReference type="PANTHER" id="PTHR12894:SF27">
    <property type="entry name" value="TRANSFORMING GROWTH FACTOR-BETA RECEPTOR-ASSOCIATED PROTEIN 1"/>
    <property type="match status" value="1"/>
</dbReference>
<evidence type="ECO:0000313" key="1">
    <source>
        <dbReference type="EMBL" id="KAK8870715.1"/>
    </source>
</evidence>
<dbReference type="Proteomes" id="UP001470230">
    <property type="component" value="Unassembled WGS sequence"/>
</dbReference>
<gene>
    <name evidence="1" type="ORF">M9Y10_008602</name>
</gene>
<organism evidence="1 2">
    <name type="scientific">Tritrichomonas musculus</name>
    <dbReference type="NCBI Taxonomy" id="1915356"/>
    <lineage>
        <taxon>Eukaryota</taxon>
        <taxon>Metamonada</taxon>
        <taxon>Parabasalia</taxon>
        <taxon>Tritrichomonadida</taxon>
        <taxon>Tritrichomonadidae</taxon>
        <taxon>Tritrichomonas</taxon>
    </lineage>
</organism>
<comment type="caution">
    <text evidence="1">The sequence shown here is derived from an EMBL/GenBank/DDBJ whole genome shotgun (WGS) entry which is preliminary data.</text>
</comment>
<sequence length="941" mass="109029">MSYNLSKIKKFTNQKTQFVSFTCTDKYIYIATKKQIFRLSATNITEKSATAELPISGQNILHIYHIYINPENTLILLQTDGNIFVLKEKSFGRDKWTVVDLKFNYNKYVHFSALKQDSLSVFVDSQNLYLYSFNINQLTNDITWNLKKAIQHRMRDPIDVLATADTILVYDKKCYRIFNSKLDELSHQQVSKTFRCVTPIIGYNSYCAIQDNTLIQIYDERKLFHQEIKFTDAIISLQVKLPYICAISQKNFFYYLTVSDGEPNVFPLPKDMKTKPPALMCIRDNVKDKTKDKAKVNSNYNVFYASDDTLYSIEYNDDHDHKYLTSNGKWDQLVEMYVLMDHDLESFYKSMADDMLTQRQYEKAFEAFKKSRCNPFEVLGRFHFLKCRAIYDEASRDAKERSDLLNALSDLISNGIPDQSKIQTAINNVNKQSHMKSNLITENNIDRKQIANLISETNEVKTEINGLTKNGIKKIEEQSDYSNQLYSALRNYVEGLISYEQDPTRLKIYNTILCKIYIKSSMILPMQSLIENKNPVFFSILFTELKKITATQVILSLCEQYHQHEIAINTAKEDNSYDLLISYVSNSSDCLTLAPGLLKEVFLFYCEDKDKKKMPPAAAAKKAAGLFFSHDLYKTPEDVENVLKIIDSIDLNIGSNPRNYKDDVKEAFLNFVVFTLHSESRVVNSQLCDLYINKLLNLIDPSMRTKYIDITQEKEEMKQPREALLKLLMESDYYEPSDVVQKLPDIYLEEKIAAYLKINTKGSLEKCIDLVVVPNVDIEIAVTKFCDIAYDKDDIDRSDIYNLLFNALNQEYNKNKNSPDLRNRYMKRIKYLLNERAKFLNPDQVIENIPKDIPIIELKDFFDNSSTPRINRLRQLKLQNALIEETIKQKQTQIQYLKAGKVVVTRGLKCIVCGKSIDESVFYVRNDSTVAHAACNASHDD</sequence>
<dbReference type="PANTHER" id="PTHR12894">
    <property type="entry name" value="CNH DOMAIN CONTAINING"/>
    <property type="match status" value="1"/>
</dbReference>
<dbReference type="InterPro" id="IPR032914">
    <property type="entry name" value="Vam6/VPS39/TRAP1"/>
</dbReference>
<name>A0ABR2J112_9EUKA</name>
<dbReference type="EMBL" id="JAPFFF010000014">
    <property type="protein sequence ID" value="KAK8870715.1"/>
    <property type="molecule type" value="Genomic_DNA"/>
</dbReference>
<keyword evidence="2" id="KW-1185">Reference proteome</keyword>
<reference evidence="1 2" key="1">
    <citation type="submission" date="2024-04" db="EMBL/GenBank/DDBJ databases">
        <title>Tritrichomonas musculus Genome.</title>
        <authorList>
            <person name="Alves-Ferreira E."/>
            <person name="Grigg M."/>
            <person name="Lorenzi H."/>
            <person name="Galac M."/>
        </authorList>
    </citation>
    <scope>NUCLEOTIDE SEQUENCE [LARGE SCALE GENOMIC DNA]</scope>
    <source>
        <strain evidence="1 2">EAF2021</strain>
    </source>
</reference>
<evidence type="ECO:0000313" key="2">
    <source>
        <dbReference type="Proteomes" id="UP001470230"/>
    </source>
</evidence>
<protein>
    <submittedName>
        <fullName evidence="1">Vam6/Vps39-like protein</fullName>
    </submittedName>
</protein>
<accession>A0ABR2J112</accession>